<evidence type="ECO:0000313" key="2">
    <source>
        <dbReference type="EMBL" id="AJE03658.1"/>
    </source>
</evidence>
<keyword evidence="3" id="KW-1185">Reference proteome</keyword>
<name>A0A0B5BAC6_9BACT</name>
<feature type="domain" description="Helix-turn-helix" evidence="1">
    <location>
        <begin position="6"/>
        <end position="44"/>
    </location>
</feature>
<dbReference type="EMBL" id="CP009788">
    <property type="protein sequence ID" value="AJE03658.1"/>
    <property type="molecule type" value="Genomic_DNA"/>
</dbReference>
<protein>
    <recommendedName>
        <fullName evidence="1">Helix-turn-helix domain-containing protein</fullName>
    </recommendedName>
</protein>
<evidence type="ECO:0000313" key="3">
    <source>
        <dbReference type="Proteomes" id="UP000057609"/>
    </source>
</evidence>
<sequence>MSTRTLLTIESFAEKLGISRSTAYSWLADGKLVVGRHVVRIGRVVRVVWDDDLLAHLLAISVDEAEELRPQCKRNGKGGRNRLAIDPNLLESL</sequence>
<gene>
    <name evidence="2" type="ORF">GPICK_10120</name>
</gene>
<dbReference type="KEGG" id="gpi:GPICK_10120"/>
<dbReference type="RefSeq" id="WP_039742813.1">
    <property type="nucleotide sequence ID" value="NZ_CP009788.1"/>
</dbReference>
<evidence type="ECO:0000259" key="1">
    <source>
        <dbReference type="Pfam" id="PF12728"/>
    </source>
</evidence>
<dbReference type="Proteomes" id="UP000057609">
    <property type="component" value="Chromosome"/>
</dbReference>
<dbReference type="AlphaFoldDB" id="A0A0B5BAC6"/>
<accession>A0A0B5BAC6</accession>
<proteinExistence type="predicted"/>
<dbReference type="Pfam" id="PF12728">
    <property type="entry name" value="HTH_17"/>
    <property type="match status" value="1"/>
</dbReference>
<organism evidence="2 3">
    <name type="scientific">Geobacter pickeringii</name>
    <dbReference type="NCBI Taxonomy" id="345632"/>
    <lineage>
        <taxon>Bacteria</taxon>
        <taxon>Pseudomonadati</taxon>
        <taxon>Thermodesulfobacteriota</taxon>
        <taxon>Desulfuromonadia</taxon>
        <taxon>Geobacterales</taxon>
        <taxon>Geobacteraceae</taxon>
        <taxon>Geobacter</taxon>
    </lineage>
</organism>
<reference evidence="2 3" key="1">
    <citation type="journal article" date="2015" name="Genome Announc.">
        <title>Complete Genome of Geobacter pickeringii G13T, a Metal-Reducing Isolate from Sedimentary Kaolin Deposits.</title>
        <authorList>
            <person name="Badalamenti J.P."/>
            <person name="Bond D.R."/>
        </authorList>
    </citation>
    <scope>NUCLEOTIDE SEQUENCE [LARGE SCALE GENOMIC DNA]</scope>
    <source>
        <strain evidence="2 3">G13</strain>
    </source>
</reference>
<dbReference type="OrthoDB" id="5398725at2"/>
<dbReference type="HOGENOM" id="CLU_2410639_0_0_7"/>
<dbReference type="InterPro" id="IPR041657">
    <property type="entry name" value="HTH_17"/>
</dbReference>